<dbReference type="Pfam" id="PF08263">
    <property type="entry name" value="LRRNT_2"/>
    <property type="match status" value="1"/>
</dbReference>
<dbReference type="Pfam" id="PF00560">
    <property type="entry name" value="LRR_1"/>
    <property type="match status" value="3"/>
</dbReference>
<accession>A0A5J9UNX5</accession>
<name>A0A5J9UNX5_9POAL</name>
<evidence type="ECO:0000313" key="11">
    <source>
        <dbReference type="Proteomes" id="UP000324897"/>
    </source>
</evidence>
<keyword evidence="7 8" id="KW-0472">Membrane</keyword>
<comment type="caution">
    <text evidence="10">The sequence shown here is derived from an EMBL/GenBank/DDBJ whole genome shotgun (WGS) entry which is preliminary data.</text>
</comment>
<dbReference type="GO" id="GO:0016020">
    <property type="term" value="C:membrane"/>
    <property type="evidence" value="ECO:0007669"/>
    <property type="project" value="UniProtKB-SubCell"/>
</dbReference>
<feature type="domain" description="Leucine-rich repeat-containing N-terminal plant-type" evidence="9">
    <location>
        <begin position="111"/>
        <end position="150"/>
    </location>
</feature>
<keyword evidence="11" id="KW-1185">Reference proteome</keyword>
<dbReference type="Gene3D" id="3.80.10.10">
    <property type="entry name" value="Ribonuclease Inhibitor"/>
    <property type="match status" value="3"/>
</dbReference>
<gene>
    <name evidence="10" type="ORF">EJB05_27757</name>
</gene>
<dbReference type="EMBL" id="RWGY01000013">
    <property type="protein sequence ID" value="TVU25266.1"/>
    <property type="molecule type" value="Genomic_DNA"/>
</dbReference>
<keyword evidence="2" id="KW-0433">Leucine-rich repeat</keyword>
<dbReference type="AlphaFoldDB" id="A0A5J9UNX5"/>
<sequence>MGPKLKAARRHMLGLWSMIRKLRHARHSELARTRMEQKFMLYGNNLTGSISSSLGNLTNLVNLEPQKNLLSGPIPASLGNVKSLRAAMWSLVTAAALLTGLLALAMPASCNTEGDILFMQRAAWQQPITALDSWDPTLVNPCTWEYVTCDNESHVTHLDLRNVGMSGPLIPELGDLKKLQFMEVFGNGLNGSIPTTLGKLSNLINLDLQDNLLSGTIPASLGAINTLKNIRLHGNNLTGSIPTSLGNLTNLVNLELQKNLLSGPIPASLGNIKTLRSLNLNGNMLTGTVQQEILSLVSDGSLSELNIENTNVTNLLISRGSRSANPDVIGSFWLSLTFLVFL</sequence>
<dbReference type="PANTHER" id="PTHR47988">
    <property type="entry name" value="SOMATIC EMBRYOGENESIS RECEPTOR KINASE 1"/>
    <property type="match status" value="1"/>
</dbReference>
<evidence type="ECO:0000313" key="10">
    <source>
        <dbReference type="EMBL" id="TVU25266.1"/>
    </source>
</evidence>
<reference evidence="10 11" key="1">
    <citation type="journal article" date="2019" name="Sci. Rep.">
        <title>A high-quality genome of Eragrostis curvula grass provides insights into Poaceae evolution and supports new strategies to enhance forage quality.</title>
        <authorList>
            <person name="Carballo J."/>
            <person name="Santos B.A.C.M."/>
            <person name="Zappacosta D."/>
            <person name="Garbus I."/>
            <person name="Selva J.P."/>
            <person name="Gallo C.A."/>
            <person name="Diaz A."/>
            <person name="Albertini E."/>
            <person name="Caccamo M."/>
            <person name="Echenique V."/>
        </authorList>
    </citation>
    <scope>NUCLEOTIDE SEQUENCE [LARGE SCALE GENOMIC DNA]</scope>
    <source>
        <strain evidence="11">cv. Victoria</strain>
        <tissue evidence="10">Leaf</tissue>
    </source>
</reference>
<evidence type="ECO:0000259" key="9">
    <source>
        <dbReference type="Pfam" id="PF08263"/>
    </source>
</evidence>
<feature type="transmembrane region" description="Helical" evidence="8">
    <location>
        <begin position="86"/>
        <end position="106"/>
    </location>
</feature>
<dbReference type="OrthoDB" id="406235at2759"/>
<feature type="non-terminal residue" evidence="10">
    <location>
        <position position="1"/>
    </location>
</feature>
<organism evidence="10 11">
    <name type="scientific">Eragrostis curvula</name>
    <name type="common">weeping love grass</name>
    <dbReference type="NCBI Taxonomy" id="38414"/>
    <lineage>
        <taxon>Eukaryota</taxon>
        <taxon>Viridiplantae</taxon>
        <taxon>Streptophyta</taxon>
        <taxon>Embryophyta</taxon>
        <taxon>Tracheophyta</taxon>
        <taxon>Spermatophyta</taxon>
        <taxon>Magnoliopsida</taxon>
        <taxon>Liliopsida</taxon>
        <taxon>Poales</taxon>
        <taxon>Poaceae</taxon>
        <taxon>PACMAD clade</taxon>
        <taxon>Chloridoideae</taxon>
        <taxon>Eragrostideae</taxon>
        <taxon>Eragrostidinae</taxon>
        <taxon>Eragrostis</taxon>
    </lineage>
</organism>
<evidence type="ECO:0000256" key="5">
    <source>
        <dbReference type="ARBA" id="ARBA00022737"/>
    </source>
</evidence>
<dbReference type="InterPro" id="IPR013210">
    <property type="entry name" value="LRR_N_plant-typ"/>
</dbReference>
<dbReference type="FunFam" id="3.80.10.10:FF:000383">
    <property type="entry name" value="Leucine-rich repeat receptor protein kinase EMS1"/>
    <property type="match status" value="1"/>
</dbReference>
<dbReference type="Proteomes" id="UP000324897">
    <property type="component" value="Chromosome 2"/>
</dbReference>
<evidence type="ECO:0000256" key="2">
    <source>
        <dbReference type="ARBA" id="ARBA00022614"/>
    </source>
</evidence>
<evidence type="ECO:0000256" key="7">
    <source>
        <dbReference type="ARBA" id="ARBA00023136"/>
    </source>
</evidence>
<dbReference type="Gramene" id="TVU25266">
    <property type="protein sequence ID" value="TVU25266"/>
    <property type="gene ID" value="EJB05_27757"/>
</dbReference>
<evidence type="ECO:0000256" key="3">
    <source>
        <dbReference type="ARBA" id="ARBA00022692"/>
    </source>
</evidence>
<dbReference type="SUPFAM" id="SSF52058">
    <property type="entry name" value="L domain-like"/>
    <property type="match status" value="2"/>
</dbReference>
<keyword evidence="4" id="KW-0732">Signal</keyword>
<protein>
    <recommendedName>
        <fullName evidence="9">Leucine-rich repeat-containing N-terminal plant-type domain-containing protein</fullName>
    </recommendedName>
</protein>
<keyword evidence="3 8" id="KW-0812">Transmembrane</keyword>
<comment type="subcellular location">
    <subcellularLocation>
        <location evidence="1">Membrane</location>
        <topology evidence="1">Single-pass membrane protein</topology>
    </subcellularLocation>
</comment>
<keyword evidence="6 8" id="KW-1133">Transmembrane helix</keyword>
<evidence type="ECO:0000256" key="1">
    <source>
        <dbReference type="ARBA" id="ARBA00004167"/>
    </source>
</evidence>
<dbReference type="FunFam" id="3.80.10.10:FF:000129">
    <property type="entry name" value="Leucine-rich repeat receptor-like kinase"/>
    <property type="match status" value="1"/>
</dbReference>
<evidence type="ECO:0000256" key="6">
    <source>
        <dbReference type="ARBA" id="ARBA00022989"/>
    </source>
</evidence>
<dbReference type="InterPro" id="IPR001611">
    <property type="entry name" value="Leu-rich_rpt"/>
</dbReference>
<evidence type="ECO:0000256" key="8">
    <source>
        <dbReference type="SAM" id="Phobius"/>
    </source>
</evidence>
<evidence type="ECO:0000256" key="4">
    <source>
        <dbReference type="ARBA" id="ARBA00022729"/>
    </source>
</evidence>
<keyword evidence="5" id="KW-0677">Repeat</keyword>
<proteinExistence type="predicted"/>
<dbReference type="InterPro" id="IPR032675">
    <property type="entry name" value="LRR_dom_sf"/>
</dbReference>